<dbReference type="PIRSF" id="PIRSF028477">
    <property type="entry name" value="UCP028477"/>
    <property type="match status" value="1"/>
</dbReference>
<dbReference type="Pfam" id="PF09916">
    <property type="entry name" value="DUF2145"/>
    <property type="match status" value="1"/>
</dbReference>
<dbReference type="InterPro" id="IPR014547">
    <property type="entry name" value="UCP028477"/>
</dbReference>
<dbReference type="RefSeq" id="WP_092836386.1">
    <property type="nucleotide sequence ID" value="NZ_FNJL01000021.1"/>
</dbReference>
<keyword evidence="3" id="KW-1185">Reference proteome</keyword>
<evidence type="ECO:0000313" key="2">
    <source>
        <dbReference type="EMBL" id="SDP68082.1"/>
    </source>
</evidence>
<sequence length="280" mass="30443">MVHSRTVLRAAAMGAARLLLAAALAMGSTAHAGRSCEARKTTPQAIERGMQLAERTARALDAEHQRSGARVVLLARAGQDLSKYGVHYSHMGWAYRTPEGAWRVAHKLNDCGTAVGSLYRQGLGEFFLDDLWRHEAVWLLPAPEAQARLAAVLAGRPGMLAMHQPAYSMVGYAWGTRYQQSNQWALETLAMAMEPGAVRTRAQAQAWLRARGYEPAVLRIGPLTRLGGRVTAANVAFDDHPPRDRFADRIATVTVDSVLAWLPRAGLGSDVSTLALDRSP</sequence>
<evidence type="ECO:0000256" key="1">
    <source>
        <dbReference type="SAM" id="SignalP"/>
    </source>
</evidence>
<evidence type="ECO:0000313" key="3">
    <source>
        <dbReference type="Proteomes" id="UP000199317"/>
    </source>
</evidence>
<organism evidence="2 3">
    <name type="scientific">Paracidovorax cattleyae</name>
    <dbReference type="NCBI Taxonomy" id="80868"/>
    <lineage>
        <taxon>Bacteria</taxon>
        <taxon>Pseudomonadati</taxon>
        <taxon>Pseudomonadota</taxon>
        <taxon>Betaproteobacteria</taxon>
        <taxon>Burkholderiales</taxon>
        <taxon>Comamonadaceae</taxon>
        <taxon>Paracidovorax</taxon>
    </lineage>
</organism>
<feature type="chain" id="PRO_5011615639" description="DUF2145 domain-containing protein" evidence="1">
    <location>
        <begin position="33"/>
        <end position="280"/>
    </location>
</feature>
<dbReference type="EMBL" id="FNJL01000021">
    <property type="protein sequence ID" value="SDP68082.1"/>
    <property type="molecule type" value="Genomic_DNA"/>
</dbReference>
<accession>A0A1H0UP79</accession>
<dbReference type="Proteomes" id="UP000199317">
    <property type="component" value="Unassembled WGS sequence"/>
</dbReference>
<dbReference type="OrthoDB" id="9000139at2"/>
<proteinExistence type="predicted"/>
<reference evidence="3" key="1">
    <citation type="submission" date="2016-10" db="EMBL/GenBank/DDBJ databases">
        <authorList>
            <person name="Varghese N."/>
            <person name="Submissions S."/>
        </authorList>
    </citation>
    <scope>NUCLEOTIDE SEQUENCE [LARGE SCALE GENOMIC DNA]</scope>
    <source>
        <strain evidence="3">DSM 17101</strain>
    </source>
</reference>
<dbReference type="AlphaFoldDB" id="A0A1H0UP79"/>
<protein>
    <recommendedName>
        <fullName evidence="4">DUF2145 domain-containing protein</fullName>
    </recommendedName>
</protein>
<name>A0A1H0UP79_9BURK</name>
<feature type="signal peptide" evidence="1">
    <location>
        <begin position="1"/>
        <end position="32"/>
    </location>
</feature>
<evidence type="ECO:0008006" key="4">
    <source>
        <dbReference type="Google" id="ProtNLM"/>
    </source>
</evidence>
<keyword evidence="1" id="KW-0732">Signal</keyword>
<gene>
    <name evidence="2" type="ORF">SAMN04489708_12119</name>
</gene>